<dbReference type="InterPro" id="IPR018739">
    <property type="entry name" value="DUF2281"/>
</dbReference>
<evidence type="ECO:0000313" key="2">
    <source>
        <dbReference type="EMBL" id="NCS58870.1"/>
    </source>
</evidence>
<feature type="domain" description="DUF2281" evidence="1">
    <location>
        <begin position="7"/>
        <end position="37"/>
    </location>
</feature>
<dbReference type="Pfam" id="PF10047">
    <property type="entry name" value="DUF2281"/>
    <property type="match status" value="1"/>
</dbReference>
<gene>
    <name evidence="2" type="ORF">GPJ16_19075</name>
</gene>
<dbReference type="EMBL" id="JAADAI010000312">
    <property type="protein sequence ID" value="NCS58870.1"/>
    <property type="molecule type" value="Genomic_DNA"/>
</dbReference>
<proteinExistence type="predicted"/>
<sequence>MNIDAEILPTVSTRPESLKHELLHYAKYLIENHSKEYNECLSVTINSFDNRKYLKSGEINQCLPQ</sequence>
<reference evidence="2" key="1">
    <citation type="journal article" date="2019" name="Mol. Ecol.">
        <title>Genome evolution and host-microbiome shifts correspond with intraspecific niche divergence within harmful algal bloom-forming Microcystis aeruginosa.</title>
        <authorList>
            <person name="Jackrel S.L."/>
            <person name="White J.D."/>
            <person name="Evans J.T."/>
            <person name="Buffin K."/>
            <person name="Hayden K."/>
            <person name="Sarnelle O."/>
            <person name="Denef V.J."/>
        </authorList>
    </citation>
    <scope>NUCLEOTIDE SEQUENCE</scope>
    <source>
        <strain evidence="2">G11-04</strain>
    </source>
</reference>
<dbReference type="Proteomes" id="UP000799330">
    <property type="component" value="Unassembled WGS sequence"/>
</dbReference>
<comment type="caution">
    <text evidence="2">The sequence shown here is derived from an EMBL/GenBank/DDBJ whole genome shotgun (WGS) entry which is preliminary data.</text>
</comment>
<dbReference type="AlphaFoldDB" id="A0A966G2U1"/>
<organism evidence="2 3">
    <name type="scientific">Microcystis aeruginosa G11-04</name>
    <dbReference type="NCBI Taxonomy" id="2685956"/>
    <lineage>
        <taxon>Bacteria</taxon>
        <taxon>Bacillati</taxon>
        <taxon>Cyanobacteriota</taxon>
        <taxon>Cyanophyceae</taxon>
        <taxon>Oscillatoriophycideae</taxon>
        <taxon>Chroococcales</taxon>
        <taxon>Microcystaceae</taxon>
        <taxon>Microcystis</taxon>
    </lineage>
</organism>
<name>A0A966G2U1_MICAE</name>
<protein>
    <submittedName>
        <fullName evidence="2">DUF2281 domain-containing protein</fullName>
    </submittedName>
</protein>
<accession>A0A966G2U1</accession>
<evidence type="ECO:0000259" key="1">
    <source>
        <dbReference type="Pfam" id="PF10047"/>
    </source>
</evidence>
<evidence type="ECO:0000313" key="3">
    <source>
        <dbReference type="Proteomes" id="UP000799330"/>
    </source>
</evidence>